<evidence type="ECO:0000256" key="1">
    <source>
        <dbReference type="SAM" id="MobiDB-lite"/>
    </source>
</evidence>
<evidence type="ECO:0000313" key="3">
    <source>
        <dbReference type="EMBL" id="KAI0305796.1"/>
    </source>
</evidence>
<feature type="chain" id="PRO_5042256496" evidence="2">
    <location>
        <begin position="29"/>
        <end position="238"/>
    </location>
</feature>
<proteinExistence type="predicted"/>
<comment type="caution">
    <text evidence="3">The sequence shown here is derived from an EMBL/GenBank/DDBJ whole genome shotgun (WGS) entry which is preliminary data.</text>
</comment>
<keyword evidence="2" id="KW-0732">Signal</keyword>
<feature type="compositionally biased region" description="Basic and acidic residues" evidence="1">
    <location>
        <begin position="105"/>
        <end position="118"/>
    </location>
</feature>
<feature type="region of interest" description="Disordered" evidence="1">
    <location>
        <begin position="52"/>
        <end position="166"/>
    </location>
</feature>
<feature type="compositionally biased region" description="Basic residues" evidence="1">
    <location>
        <begin position="89"/>
        <end position="104"/>
    </location>
</feature>
<gene>
    <name evidence="3" type="ORF">B0F90DRAFT_1814656</name>
</gene>
<feature type="signal peptide" evidence="2">
    <location>
        <begin position="1"/>
        <end position="28"/>
    </location>
</feature>
<evidence type="ECO:0000313" key="4">
    <source>
        <dbReference type="Proteomes" id="UP001203297"/>
    </source>
</evidence>
<reference evidence="3" key="1">
    <citation type="journal article" date="2022" name="New Phytol.">
        <title>Evolutionary transition to the ectomycorrhizal habit in the genomes of a hyperdiverse lineage of mushroom-forming fungi.</title>
        <authorList>
            <person name="Looney B."/>
            <person name="Miyauchi S."/>
            <person name="Morin E."/>
            <person name="Drula E."/>
            <person name="Courty P.E."/>
            <person name="Kohler A."/>
            <person name="Kuo A."/>
            <person name="LaButti K."/>
            <person name="Pangilinan J."/>
            <person name="Lipzen A."/>
            <person name="Riley R."/>
            <person name="Andreopoulos W."/>
            <person name="He G."/>
            <person name="Johnson J."/>
            <person name="Nolan M."/>
            <person name="Tritt A."/>
            <person name="Barry K.W."/>
            <person name="Grigoriev I.V."/>
            <person name="Nagy L.G."/>
            <person name="Hibbett D."/>
            <person name="Henrissat B."/>
            <person name="Matheny P.B."/>
            <person name="Labbe J."/>
            <person name="Martin F.M."/>
        </authorList>
    </citation>
    <scope>NUCLEOTIDE SEQUENCE</scope>
    <source>
        <strain evidence="3">BPL690</strain>
    </source>
</reference>
<evidence type="ECO:0000256" key="2">
    <source>
        <dbReference type="SAM" id="SignalP"/>
    </source>
</evidence>
<dbReference type="EMBL" id="WTXG01000004">
    <property type="protein sequence ID" value="KAI0305796.1"/>
    <property type="molecule type" value="Genomic_DNA"/>
</dbReference>
<protein>
    <submittedName>
        <fullName evidence="3">Uncharacterized protein</fullName>
    </submittedName>
</protein>
<feature type="compositionally biased region" description="Low complexity" evidence="1">
    <location>
        <begin position="59"/>
        <end position="80"/>
    </location>
</feature>
<dbReference type="AlphaFoldDB" id="A0AAD4M8J8"/>
<feature type="compositionally biased region" description="Pro residues" evidence="1">
    <location>
        <begin position="121"/>
        <end position="143"/>
    </location>
</feature>
<keyword evidence="4" id="KW-1185">Reference proteome</keyword>
<feature type="region of interest" description="Disordered" evidence="1">
    <location>
        <begin position="207"/>
        <end position="238"/>
    </location>
</feature>
<feature type="compositionally biased region" description="Polar residues" evidence="1">
    <location>
        <begin position="210"/>
        <end position="220"/>
    </location>
</feature>
<accession>A0AAD4M8J8</accession>
<name>A0AAD4M8J8_9AGAM</name>
<dbReference type="Proteomes" id="UP001203297">
    <property type="component" value="Unassembled WGS sequence"/>
</dbReference>
<sequence>MYWHRRYGMVYGPSRFLWFAFGSIATLAWMRHQENNDVLGCHGRRRVEWERPGYSHGKQQQQQQQQQQDQQQDQNQNQNDSDPDSDWTRRHRHFHHHHHHHRRHGGDDTSVRDSRFEVQHPVPPPSPSPSPSPSPPSPSPPPLHGERYERPVEALPTQSQFSNEHDFERIRQLGHSAEEAISGMSEATIDSIMSALQRLKYRLAERRGQEQFQESQQSMVTALPATPPEEPSHPRHWV</sequence>
<organism evidence="3 4">
    <name type="scientific">Multifurca ochricompacta</name>
    <dbReference type="NCBI Taxonomy" id="376703"/>
    <lineage>
        <taxon>Eukaryota</taxon>
        <taxon>Fungi</taxon>
        <taxon>Dikarya</taxon>
        <taxon>Basidiomycota</taxon>
        <taxon>Agaricomycotina</taxon>
        <taxon>Agaricomycetes</taxon>
        <taxon>Russulales</taxon>
        <taxon>Russulaceae</taxon>
        <taxon>Multifurca</taxon>
    </lineage>
</organism>